<dbReference type="OrthoDB" id="9961219at2"/>
<dbReference type="Proteomes" id="UP000050514">
    <property type="component" value="Unassembled WGS sequence"/>
</dbReference>
<accession>A0A0P6XRI4</accession>
<reference evidence="2 3" key="1">
    <citation type="submission" date="2015-07" db="EMBL/GenBank/DDBJ databases">
        <title>Draft genome of Bellilinea caldifistulae DSM 17877.</title>
        <authorList>
            <person name="Hemp J."/>
            <person name="Ward L.M."/>
            <person name="Pace L.A."/>
            <person name="Fischer W.W."/>
        </authorList>
    </citation>
    <scope>NUCLEOTIDE SEQUENCE [LARGE SCALE GENOMIC DNA]</scope>
    <source>
        <strain evidence="2 3">GOMI-1</strain>
    </source>
</reference>
<sequence>MEYKPSVNPSTGEPPKPSTSQLLLIPLGCLIRSPLLFIGIFLIGYLFWSISTGEITLLWTTVPEFDTWKIDSAFTSVEDSNGETWKIRYESKNTAVFEGLVRHASPINERAFPLLSHDILVTSGEFADPSLVRTSVSNHRFFWYTDQSNRPAGTINLLHTVPSTEEIYHQLSVIRKGDTVRVKGIEILDIARYDQQGDFRGSWADAGCNTLLVTSVEILPER</sequence>
<keyword evidence="1" id="KW-0472">Membrane</keyword>
<evidence type="ECO:0000256" key="1">
    <source>
        <dbReference type="SAM" id="Phobius"/>
    </source>
</evidence>
<keyword evidence="1" id="KW-0812">Transmembrane</keyword>
<feature type="transmembrane region" description="Helical" evidence="1">
    <location>
        <begin position="23"/>
        <end position="48"/>
    </location>
</feature>
<dbReference type="EMBL" id="LGHJ01000016">
    <property type="protein sequence ID" value="KPL75009.1"/>
    <property type="molecule type" value="Genomic_DNA"/>
</dbReference>
<name>A0A0P6XRI4_9CHLR</name>
<dbReference type="STRING" id="360411.AC812_10925"/>
<evidence type="ECO:0000313" key="2">
    <source>
        <dbReference type="EMBL" id="KPL75009.1"/>
    </source>
</evidence>
<proteinExistence type="predicted"/>
<dbReference type="AlphaFoldDB" id="A0A0P6XRI4"/>
<protein>
    <submittedName>
        <fullName evidence="2">Uncharacterized protein</fullName>
    </submittedName>
</protein>
<comment type="caution">
    <text evidence="2">The sequence shown here is derived from an EMBL/GenBank/DDBJ whole genome shotgun (WGS) entry which is preliminary data.</text>
</comment>
<keyword evidence="3" id="KW-1185">Reference proteome</keyword>
<keyword evidence="1" id="KW-1133">Transmembrane helix</keyword>
<organism evidence="2 3">
    <name type="scientific">Bellilinea caldifistulae</name>
    <dbReference type="NCBI Taxonomy" id="360411"/>
    <lineage>
        <taxon>Bacteria</taxon>
        <taxon>Bacillati</taxon>
        <taxon>Chloroflexota</taxon>
        <taxon>Anaerolineae</taxon>
        <taxon>Anaerolineales</taxon>
        <taxon>Anaerolineaceae</taxon>
        <taxon>Bellilinea</taxon>
    </lineage>
</organism>
<dbReference type="RefSeq" id="WP_061916145.1">
    <property type="nucleotide sequence ID" value="NZ_DF967971.1"/>
</dbReference>
<evidence type="ECO:0000313" key="3">
    <source>
        <dbReference type="Proteomes" id="UP000050514"/>
    </source>
</evidence>
<gene>
    <name evidence="2" type="ORF">AC812_10925</name>
</gene>